<dbReference type="Gene3D" id="3.40.50.2000">
    <property type="entry name" value="Glycogen Phosphorylase B"/>
    <property type="match status" value="2"/>
</dbReference>
<dbReference type="GO" id="GO:0016757">
    <property type="term" value="F:glycosyltransferase activity"/>
    <property type="evidence" value="ECO:0007669"/>
    <property type="project" value="InterPro"/>
</dbReference>
<protein>
    <submittedName>
        <fullName evidence="4">Glycosyltransferase</fullName>
    </submittedName>
</protein>
<feature type="transmembrane region" description="Helical" evidence="1">
    <location>
        <begin position="86"/>
        <end position="106"/>
    </location>
</feature>
<gene>
    <name evidence="4" type="ORF">HP555_08475</name>
</gene>
<keyword evidence="4" id="KW-0808">Transferase</keyword>
<keyword evidence="1" id="KW-1133">Transmembrane helix</keyword>
<feature type="domain" description="Glycosyl transferase family 1" evidence="2">
    <location>
        <begin position="210"/>
        <end position="367"/>
    </location>
</feature>
<evidence type="ECO:0000313" key="5">
    <source>
        <dbReference type="Proteomes" id="UP000596092"/>
    </source>
</evidence>
<keyword evidence="5" id="KW-1185">Reference proteome</keyword>
<reference evidence="4 5" key="1">
    <citation type="submission" date="2020-05" db="EMBL/GenBank/DDBJ databases">
        <title>Complete genome of Desulfobulbus oligotrophicus.</title>
        <authorList>
            <person name="Podar M."/>
        </authorList>
    </citation>
    <scope>NUCLEOTIDE SEQUENCE [LARGE SCALE GENOMIC DNA]</scope>
    <source>
        <strain evidence="4 5">Prop6</strain>
    </source>
</reference>
<dbReference type="PANTHER" id="PTHR45947:SF3">
    <property type="entry name" value="SULFOQUINOVOSYL TRANSFERASE SQD2"/>
    <property type="match status" value="1"/>
</dbReference>
<dbReference type="Pfam" id="PF00534">
    <property type="entry name" value="Glycos_transf_1"/>
    <property type="match status" value="1"/>
</dbReference>
<dbReference type="PANTHER" id="PTHR45947">
    <property type="entry name" value="SULFOQUINOVOSYL TRANSFERASE SQD2"/>
    <property type="match status" value="1"/>
</dbReference>
<sequence length="408" mass="45918">MKPKLLVVTSTFPRWLNDTDPPFVYELSRRLVRSFDVTVHTPCYHGALASEWMDGVHIHRFRYFFSPFERLAGGQGIVPKIRRNKLYFLLLPFFLAAQLFSLIFLINKIRPDVIHAHWLIPQGFWAVLVGKFFNIPVVITAHGADVFGLRAPVFLQFKKWVMKNADRIVTVSSPLADVLRADTKSHRQPDIIPMGVDSSLFSPEKKSHAIKKQYGIDGPFLLFVGRLTEKKGVRYLIDAMSFVIKEFPSTRLLIVGHGELEQELRDQVKARGLEKVVLFAGGVANTQLPAYYATADIFIGPSVQVKGGDTEGFGLTFVEAAMSGCLVIGTKVGGIEDIIRDDQNGFLVKPGDVCLLAEKIITVISGLENFEEMRGKVRQLMTVKYDWNVISEQYSDLIKTTIYPSKPK</sequence>
<dbReference type="InterPro" id="IPR050194">
    <property type="entry name" value="Glycosyltransferase_grp1"/>
</dbReference>
<dbReference type="SUPFAM" id="SSF53756">
    <property type="entry name" value="UDP-Glycosyltransferase/glycogen phosphorylase"/>
    <property type="match status" value="1"/>
</dbReference>
<dbReference type="Proteomes" id="UP000596092">
    <property type="component" value="Chromosome"/>
</dbReference>
<dbReference type="RefSeq" id="WP_199261497.1">
    <property type="nucleotide sequence ID" value="NZ_CP054140.1"/>
</dbReference>
<evidence type="ECO:0000259" key="3">
    <source>
        <dbReference type="Pfam" id="PF13439"/>
    </source>
</evidence>
<evidence type="ECO:0000259" key="2">
    <source>
        <dbReference type="Pfam" id="PF00534"/>
    </source>
</evidence>
<evidence type="ECO:0000256" key="1">
    <source>
        <dbReference type="SAM" id="Phobius"/>
    </source>
</evidence>
<organism evidence="4 5">
    <name type="scientific">Desulfobulbus oligotrophicus</name>
    <dbReference type="NCBI Taxonomy" id="1909699"/>
    <lineage>
        <taxon>Bacteria</taxon>
        <taxon>Pseudomonadati</taxon>
        <taxon>Thermodesulfobacteriota</taxon>
        <taxon>Desulfobulbia</taxon>
        <taxon>Desulfobulbales</taxon>
        <taxon>Desulfobulbaceae</taxon>
        <taxon>Desulfobulbus</taxon>
    </lineage>
</organism>
<keyword evidence="1" id="KW-0472">Membrane</keyword>
<keyword evidence="1" id="KW-0812">Transmembrane</keyword>
<proteinExistence type="predicted"/>
<feature type="domain" description="Glycosyltransferase subfamily 4-like N-terminal" evidence="3">
    <location>
        <begin position="23"/>
        <end position="198"/>
    </location>
</feature>
<dbReference type="AlphaFoldDB" id="A0A7T6AQW8"/>
<accession>A0A7T6AQW8</accession>
<evidence type="ECO:0000313" key="4">
    <source>
        <dbReference type="EMBL" id="QQG65898.1"/>
    </source>
</evidence>
<name>A0A7T6AQW8_9BACT</name>
<dbReference type="Pfam" id="PF13439">
    <property type="entry name" value="Glyco_transf_4"/>
    <property type="match status" value="1"/>
</dbReference>
<dbReference type="InterPro" id="IPR001296">
    <property type="entry name" value="Glyco_trans_1"/>
</dbReference>
<dbReference type="InterPro" id="IPR028098">
    <property type="entry name" value="Glyco_trans_4-like_N"/>
</dbReference>
<dbReference type="KEGG" id="dog:HP555_08475"/>
<dbReference type="EMBL" id="CP054140">
    <property type="protein sequence ID" value="QQG65898.1"/>
    <property type="molecule type" value="Genomic_DNA"/>
</dbReference>